<organism evidence="7 8">
    <name type="scientific">Riccia fluitans</name>
    <dbReference type="NCBI Taxonomy" id="41844"/>
    <lineage>
        <taxon>Eukaryota</taxon>
        <taxon>Viridiplantae</taxon>
        <taxon>Streptophyta</taxon>
        <taxon>Embryophyta</taxon>
        <taxon>Marchantiophyta</taxon>
        <taxon>Marchantiopsida</taxon>
        <taxon>Marchantiidae</taxon>
        <taxon>Marchantiales</taxon>
        <taxon>Ricciaceae</taxon>
        <taxon>Riccia</taxon>
    </lineage>
</organism>
<keyword evidence="8" id="KW-1185">Reference proteome</keyword>
<evidence type="ECO:0000256" key="5">
    <source>
        <dbReference type="ARBA" id="ARBA00023136"/>
    </source>
</evidence>
<evidence type="ECO:0000256" key="4">
    <source>
        <dbReference type="ARBA" id="ARBA00022989"/>
    </source>
</evidence>
<reference evidence="7 8" key="1">
    <citation type="submission" date="2024-09" db="EMBL/GenBank/DDBJ databases">
        <title>Chromosome-scale assembly of Riccia fluitans.</title>
        <authorList>
            <person name="Paukszto L."/>
            <person name="Sawicki J."/>
            <person name="Karawczyk K."/>
            <person name="Piernik-Szablinska J."/>
            <person name="Szczecinska M."/>
            <person name="Mazdziarz M."/>
        </authorList>
    </citation>
    <scope>NUCLEOTIDE SEQUENCE [LARGE SCALE GENOMIC DNA]</scope>
    <source>
        <strain evidence="7">Rf_01</strain>
        <tissue evidence="7">Aerial parts of the thallus</tissue>
    </source>
</reference>
<dbReference type="AlphaFoldDB" id="A0ABD1XWY6"/>
<sequence>MVLYQASFGRSIDPCSWETTSNSKSYSFNLLTSVGHSHGVRSEDGFYKVEEKEGDGSVTTFWFQPCEHMRFSYDAPMCDSCESCGGPLHCGETCSALQAVSTGGYPVCTTLGSASNHSYSLINPEKPELGVILKMVAASTRKTCSLSVSVYCSMKEEELPSVVTKVTLAGCDYTTSIRHPAGCPVVTSVKGGGVGWFGTLLIVLLCGLIVYFAVGIAYRMTVLGVSGLEAFPNLDFWKSLPHKIQLGFEAAISYVMGWYRRFTEPTYMRVNE</sequence>
<dbReference type="GO" id="GO:0000139">
    <property type="term" value="C:Golgi membrane"/>
    <property type="evidence" value="ECO:0007669"/>
    <property type="project" value="UniProtKB-SubCell"/>
</dbReference>
<feature type="transmembrane region" description="Helical" evidence="6">
    <location>
        <begin position="194"/>
        <end position="218"/>
    </location>
</feature>
<comment type="caution">
    <text evidence="7">The sequence shown here is derived from an EMBL/GenBank/DDBJ whole genome shotgun (WGS) entry which is preliminary data.</text>
</comment>
<evidence type="ECO:0000256" key="3">
    <source>
        <dbReference type="ARBA" id="ARBA00022729"/>
    </source>
</evidence>
<evidence type="ECO:0000256" key="1">
    <source>
        <dbReference type="ARBA" id="ARBA00004167"/>
    </source>
</evidence>
<evidence type="ECO:0000256" key="6">
    <source>
        <dbReference type="SAM" id="Phobius"/>
    </source>
</evidence>
<keyword evidence="2 6" id="KW-0812">Transmembrane</keyword>
<proteinExistence type="predicted"/>
<comment type="subcellular location">
    <subcellularLocation>
        <location evidence="1">Membrane</location>
        <topology evidence="1">Single-pass membrane protein</topology>
    </subcellularLocation>
</comment>
<evidence type="ECO:0008006" key="9">
    <source>
        <dbReference type="Google" id="ProtNLM"/>
    </source>
</evidence>
<dbReference type="Pfam" id="PF09451">
    <property type="entry name" value="ATG27"/>
    <property type="match status" value="1"/>
</dbReference>
<evidence type="ECO:0000313" key="8">
    <source>
        <dbReference type="Proteomes" id="UP001605036"/>
    </source>
</evidence>
<dbReference type="Proteomes" id="UP001605036">
    <property type="component" value="Unassembled WGS sequence"/>
</dbReference>
<keyword evidence="3" id="KW-0732">Signal</keyword>
<gene>
    <name evidence="7" type="ORF">R1flu_025022</name>
</gene>
<accession>A0ABD1XWY6</accession>
<evidence type="ECO:0000256" key="2">
    <source>
        <dbReference type="ARBA" id="ARBA00022692"/>
    </source>
</evidence>
<keyword evidence="4 6" id="KW-1133">Transmembrane helix</keyword>
<protein>
    <recommendedName>
        <fullName evidence="9">Autophagy-related protein 27</fullName>
    </recommendedName>
</protein>
<evidence type="ECO:0000313" key="7">
    <source>
        <dbReference type="EMBL" id="KAL2613330.1"/>
    </source>
</evidence>
<keyword evidence="5 6" id="KW-0472">Membrane</keyword>
<dbReference type="PANTHER" id="PTHR15071:SF0">
    <property type="entry name" value="MANNOSE 6-PHOSPHATE RECEPTOR-LIKE PROTEIN 1"/>
    <property type="match status" value="1"/>
</dbReference>
<dbReference type="EMBL" id="JBHFFA010000007">
    <property type="protein sequence ID" value="KAL2613330.1"/>
    <property type="molecule type" value="Genomic_DNA"/>
</dbReference>
<dbReference type="InterPro" id="IPR018939">
    <property type="entry name" value="Autophagy-rel_prot_27"/>
</dbReference>
<dbReference type="PANTHER" id="PTHR15071">
    <property type="entry name" value="MANNOSE-6-PHOSPHATE RECEPTOR FAMILY MEMBER"/>
    <property type="match status" value="1"/>
</dbReference>
<name>A0ABD1XWY6_9MARC</name>